<name>A0A839N5J5_9MICO</name>
<gene>
    <name evidence="3" type="ORF">FHU39_000469</name>
</gene>
<feature type="compositionally biased region" description="Polar residues" evidence="1">
    <location>
        <begin position="17"/>
        <end position="31"/>
    </location>
</feature>
<keyword evidence="4" id="KW-1185">Reference proteome</keyword>
<feature type="transmembrane region" description="Helical" evidence="2">
    <location>
        <begin position="221"/>
        <end position="243"/>
    </location>
</feature>
<sequence>MTDDEDRTQEIRRDTGRAQSSDRPGQRTGNTPPFGAPAAPPQRPQGPAQGGYQRPAQPAQPGYRPGPGYQQPPQSTAPYGAPMLPADRGSGGFPAALVGAVVAALVAVATSFAGYQTTLHDVSHDGRTFTGFFTSRLALLPWLGVGNGDQTTAFLAGVVIVLVVALLLMTAAAMSTRAGTGGFGLFLGAWMTVVLAGAAAAPATAAIWMSGHLPSGYLAEYVSGGMVWGVLYGWIAALALVITHAMRRKPAAR</sequence>
<dbReference type="Proteomes" id="UP000559182">
    <property type="component" value="Unassembled WGS sequence"/>
</dbReference>
<evidence type="ECO:0000256" key="2">
    <source>
        <dbReference type="SAM" id="Phobius"/>
    </source>
</evidence>
<feature type="region of interest" description="Disordered" evidence="1">
    <location>
        <begin position="1"/>
        <end position="83"/>
    </location>
</feature>
<proteinExistence type="predicted"/>
<evidence type="ECO:0000313" key="4">
    <source>
        <dbReference type="Proteomes" id="UP000559182"/>
    </source>
</evidence>
<keyword evidence="2" id="KW-1133">Transmembrane helix</keyword>
<organism evidence="3 4">
    <name type="scientific">Flexivirga oryzae</name>
    <dbReference type="NCBI Taxonomy" id="1794944"/>
    <lineage>
        <taxon>Bacteria</taxon>
        <taxon>Bacillati</taxon>
        <taxon>Actinomycetota</taxon>
        <taxon>Actinomycetes</taxon>
        <taxon>Micrococcales</taxon>
        <taxon>Dermacoccaceae</taxon>
        <taxon>Flexivirga</taxon>
    </lineage>
</organism>
<evidence type="ECO:0000313" key="3">
    <source>
        <dbReference type="EMBL" id="MBB2890485.1"/>
    </source>
</evidence>
<dbReference type="EMBL" id="JACHVQ010000001">
    <property type="protein sequence ID" value="MBB2890485.1"/>
    <property type="molecule type" value="Genomic_DNA"/>
</dbReference>
<feature type="transmembrane region" description="Helical" evidence="2">
    <location>
        <begin position="93"/>
        <end position="115"/>
    </location>
</feature>
<evidence type="ECO:0000256" key="1">
    <source>
        <dbReference type="SAM" id="MobiDB-lite"/>
    </source>
</evidence>
<feature type="transmembrane region" description="Helical" evidence="2">
    <location>
        <begin position="151"/>
        <end position="173"/>
    </location>
</feature>
<dbReference type="RefSeq" id="WP_183318608.1">
    <property type="nucleotide sequence ID" value="NZ_JACHVQ010000001.1"/>
</dbReference>
<accession>A0A839N5J5</accession>
<protein>
    <submittedName>
        <fullName evidence="3">Uncharacterized protein</fullName>
    </submittedName>
</protein>
<keyword evidence="2" id="KW-0812">Transmembrane</keyword>
<feature type="compositionally biased region" description="Pro residues" evidence="1">
    <location>
        <begin position="34"/>
        <end position="44"/>
    </location>
</feature>
<keyword evidence="2" id="KW-0472">Membrane</keyword>
<feature type="compositionally biased region" description="Low complexity" evidence="1">
    <location>
        <begin position="45"/>
        <end position="74"/>
    </location>
</feature>
<dbReference type="AlphaFoldDB" id="A0A839N5J5"/>
<feature type="transmembrane region" description="Helical" evidence="2">
    <location>
        <begin position="185"/>
        <end position="209"/>
    </location>
</feature>
<reference evidence="3 4" key="1">
    <citation type="submission" date="2020-08" db="EMBL/GenBank/DDBJ databases">
        <title>Sequencing the genomes of 1000 actinobacteria strains.</title>
        <authorList>
            <person name="Klenk H.-P."/>
        </authorList>
    </citation>
    <scope>NUCLEOTIDE SEQUENCE [LARGE SCALE GENOMIC DNA]</scope>
    <source>
        <strain evidence="3 4">DSM 105369</strain>
    </source>
</reference>
<comment type="caution">
    <text evidence="3">The sequence shown here is derived from an EMBL/GenBank/DDBJ whole genome shotgun (WGS) entry which is preliminary data.</text>
</comment>